<reference evidence="1" key="1">
    <citation type="submission" date="2020-03" db="EMBL/GenBank/DDBJ databases">
        <title>The deep terrestrial virosphere.</title>
        <authorList>
            <person name="Holmfeldt K."/>
            <person name="Nilsson E."/>
            <person name="Simone D."/>
            <person name="Lopez-Fernandez M."/>
            <person name="Wu X."/>
            <person name="de Brujin I."/>
            <person name="Lundin D."/>
            <person name="Andersson A."/>
            <person name="Bertilsson S."/>
            <person name="Dopson M."/>
        </authorList>
    </citation>
    <scope>NUCLEOTIDE SEQUENCE</scope>
    <source>
        <strain evidence="1">MM171A01623</strain>
    </source>
</reference>
<sequence length="62" mass="7569">MDPMSRFNERDMQETKYEVHRLKSEAIQAICEMSAKSFSNWYEKHWQELVKLAVTEREIPYE</sequence>
<evidence type="ECO:0000313" key="1">
    <source>
        <dbReference type="EMBL" id="QJA98727.1"/>
    </source>
</evidence>
<name>A0A6M3LTR3_9ZZZZ</name>
<dbReference type="EMBL" id="MT143604">
    <property type="protein sequence ID" value="QJA98727.1"/>
    <property type="molecule type" value="Genomic_DNA"/>
</dbReference>
<proteinExistence type="predicted"/>
<accession>A0A6M3LTR3</accession>
<gene>
    <name evidence="1" type="ORF">MM171A01623_0003</name>
</gene>
<protein>
    <submittedName>
        <fullName evidence="1">Uncharacterized protein</fullName>
    </submittedName>
</protein>
<organism evidence="1">
    <name type="scientific">viral metagenome</name>
    <dbReference type="NCBI Taxonomy" id="1070528"/>
    <lineage>
        <taxon>unclassified sequences</taxon>
        <taxon>metagenomes</taxon>
        <taxon>organismal metagenomes</taxon>
    </lineage>
</organism>
<dbReference type="AlphaFoldDB" id="A0A6M3LTR3"/>